<dbReference type="EMBL" id="JACJVR010000075">
    <property type="protein sequence ID" value="MBB6693581.1"/>
    <property type="molecule type" value="Genomic_DNA"/>
</dbReference>
<evidence type="ECO:0000313" key="4">
    <source>
        <dbReference type="EMBL" id="MBB6693581.1"/>
    </source>
</evidence>
<feature type="domain" description="DUF2399" evidence="2">
    <location>
        <begin position="299"/>
        <end position="460"/>
    </location>
</feature>
<comment type="caution">
    <text evidence="4">The sequence shown here is derived from an EMBL/GenBank/DDBJ whole genome shotgun (WGS) entry which is preliminary data.</text>
</comment>
<feature type="region of interest" description="Disordered" evidence="1">
    <location>
        <begin position="236"/>
        <end position="257"/>
    </location>
</feature>
<name>A0A841U6B5_9BACL</name>
<feature type="region of interest" description="Disordered" evidence="1">
    <location>
        <begin position="1"/>
        <end position="20"/>
    </location>
</feature>
<dbReference type="GO" id="GO:0005694">
    <property type="term" value="C:chromosome"/>
    <property type="evidence" value="ECO:0007669"/>
    <property type="project" value="InterPro"/>
</dbReference>
<evidence type="ECO:0000259" key="2">
    <source>
        <dbReference type="Pfam" id="PF09664"/>
    </source>
</evidence>
<gene>
    <name evidence="4" type="ORF">H7B90_19490</name>
</gene>
<protein>
    <submittedName>
        <fullName evidence="4">DUF2399 domain-containing protein</fullName>
    </submittedName>
</protein>
<dbReference type="InterPro" id="IPR024465">
    <property type="entry name" value="DUF2399"/>
</dbReference>
<dbReference type="Gene3D" id="3.40.1360.10">
    <property type="match status" value="1"/>
</dbReference>
<evidence type="ECO:0000313" key="5">
    <source>
        <dbReference type="Proteomes" id="UP000553776"/>
    </source>
</evidence>
<dbReference type="Proteomes" id="UP000553776">
    <property type="component" value="Unassembled WGS sequence"/>
</dbReference>
<accession>A0A841U6B5</accession>
<organism evidence="4 5">
    <name type="scientific">Cohnella xylanilytica</name>
    <dbReference type="NCBI Taxonomy" id="557555"/>
    <lineage>
        <taxon>Bacteria</taxon>
        <taxon>Bacillati</taxon>
        <taxon>Bacillota</taxon>
        <taxon>Bacilli</taxon>
        <taxon>Bacillales</taxon>
        <taxon>Paenibacillaceae</taxon>
        <taxon>Cohnella</taxon>
    </lineage>
</organism>
<keyword evidence="5" id="KW-1185">Reference proteome</keyword>
<dbReference type="Pfam" id="PF11796">
    <property type="entry name" value="DUF3323"/>
    <property type="match status" value="1"/>
</dbReference>
<evidence type="ECO:0000259" key="3">
    <source>
        <dbReference type="Pfam" id="PF11796"/>
    </source>
</evidence>
<sequence length="468" mass="52341">MIGRDERNSNGGDDSKSYFEQPGLRRLVEEVRSKFDSRGASGNVTLEALSGEESEALSSLLERYYPPGRRATISLRRLESRLLESAFGCTIREMLENLDGRTVTIRSERKREKAEAWIRLLRDASAAAGLQEGGDDYAPIRQWLKGVESGVAAGSRTLGRMADADPVMAERQLAVCIEIVMQLWDRQRVLERERCMIRLPILAASATGNAHALDWQEPLGRLLVFAIQEVWGQRTEGDKGSGVADGEGGEAPADESALPGGALLRRELYRTAGIADDDMSSQVLFYAPLWTQDREERLLTLRQVERMDEVPKPSVIWAVENPSLFGYLLDRGLSEETLGDAMLVCVNGYPSSATLRWLDRCMLDGEGRSPELRYAGDLDVQGLEITLFLQQRYGDRFRAWRMSASDYERGAGKGLPLASAEKRRLEQMSLPWEETLIPVMLARGVKLHQEVLAESLWMDLTGNANRME</sequence>
<feature type="compositionally biased region" description="Basic and acidic residues" evidence="1">
    <location>
        <begin position="1"/>
        <end position="17"/>
    </location>
</feature>
<dbReference type="GO" id="GO:0003677">
    <property type="term" value="F:DNA binding"/>
    <property type="evidence" value="ECO:0007669"/>
    <property type="project" value="InterPro"/>
</dbReference>
<dbReference type="AlphaFoldDB" id="A0A841U6B5"/>
<dbReference type="SUPFAM" id="SSF56726">
    <property type="entry name" value="DNA topoisomerase IV, alpha subunit"/>
    <property type="match status" value="1"/>
</dbReference>
<proteinExistence type="predicted"/>
<feature type="domain" description="Conserved hypothetical protein CHP02679 N terminus" evidence="3">
    <location>
        <begin position="41"/>
        <end position="287"/>
    </location>
</feature>
<reference evidence="4 5" key="1">
    <citation type="submission" date="2020-08" db="EMBL/GenBank/DDBJ databases">
        <title>Cohnella phylogeny.</title>
        <authorList>
            <person name="Dunlap C."/>
        </authorList>
    </citation>
    <scope>NUCLEOTIDE SEQUENCE [LARGE SCALE GENOMIC DNA]</scope>
    <source>
        <strain evidence="4 5">DSM 25239</strain>
    </source>
</reference>
<dbReference type="InterPro" id="IPR024466">
    <property type="entry name" value="CHP02679_N"/>
</dbReference>
<dbReference type="Pfam" id="PF09664">
    <property type="entry name" value="DUF2399"/>
    <property type="match status" value="1"/>
</dbReference>
<dbReference type="InterPro" id="IPR036078">
    <property type="entry name" value="Spo11/TopoVI_A_sf"/>
</dbReference>
<dbReference type="RefSeq" id="WP_185137563.1">
    <property type="nucleotide sequence ID" value="NZ_JACJVR010000075.1"/>
</dbReference>
<evidence type="ECO:0000256" key="1">
    <source>
        <dbReference type="SAM" id="MobiDB-lite"/>
    </source>
</evidence>